<protein>
    <submittedName>
        <fullName evidence="4">PDZ and pleckstrin homology domains 1</fullName>
    </submittedName>
</protein>
<feature type="region of interest" description="Disordered" evidence="1">
    <location>
        <begin position="207"/>
        <end position="228"/>
    </location>
</feature>
<dbReference type="SMART" id="SM00228">
    <property type="entry name" value="PDZ"/>
    <property type="match status" value="1"/>
</dbReference>
<evidence type="ECO:0000259" key="3">
    <source>
        <dbReference type="PROSITE" id="PS50106"/>
    </source>
</evidence>
<feature type="domain" description="PDZ" evidence="3">
    <location>
        <begin position="282"/>
        <end position="357"/>
    </location>
</feature>
<evidence type="ECO:0000313" key="5">
    <source>
        <dbReference type="Proteomes" id="UP000261540"/>
    </source>
</evidence>
<feature type="region of interest" description="Disordered" evidence="1">
    <location>
        <begin position="38"/>
        <end position="82"/>
    </location>
</feature>
<dbReference type="PANTHER" id="PTHR12752">
    <property type="entry name" value="PHOSPHOINOSITOL 3-PHOSPHATE-BINDING PROTEIN"/>
    <property type="match status" value="1"/>
</dbReference>
<dbReference type="Gene3D" id="2.30.42.10">
    <property type="match status" value="1"/>
</dbReference>
<accession>A0A3B3QCT3</accession>
<keyword evidence="5" id="KW-1185">Reference proteome</keyword>
<dbReference type="PROSITE" id="PS50003">
    <property type="entry name" value="PH_DOMAIN"/>
    <property type="match status" value="1"/>
</dbReference>
<dbReference type="Ensembl" id="ENSPKIT00000027175.1">
    <property type="protein sequence ID" value="ENSPKIP00000003216.1"/>
    <property type="gene ID" value="ENSPKIG00000020804.1"/>
</dbReference>
<evidence type="ECO:0000259" key="2">
    <source>
        <dbReference type="PROSITE" id="PS50003"/>
    </source>
</evidence>
<sequence>MAVTTTKVKYTGRRVKVEAKGILRSSKSKFETFDTFTMHRGRRQRNKASSTKHWERCSTPDDNKLPNVYSPSQSSTTGSCSTANEKYQFRRVERDHDMGKDIVGSNYNEEIVCCKSCCDDDKLYDHHPMLPEGILSTCSVSEVYTQENQSPTNVTCPQALSDTSPPQEFADGDQHLRPPEPALKDIEEARDRWAKRRKLFKESKQWSSAGGSSVTSNITEESVNSEDTHSVDLNMRDIEDRGFYTETFHSASWMYCGDEAHSDNDPGCLRKRPRPVTIRERTVRISKGTGEYPWGFRIQFSKPIVVTEVDTNGAAEEAGLQVGDYVLSVNGTDVSSVPHSEAAELARRGPDLLTLTIGSDISRYPNTPKPACRGYLHKRTQSGFLKGWRKRWFVLKHDSYLYYYRHKKDEGKSKALSFLKLEGADVEPDMSLGKPHVFRCCPVSRSRIYYYCATSNQEMKRWLEAMNRAAHPVSQNHVWVDVTRHNASLPPLAIKKPECLGLLHQLDKEKDIWVQYYCILKDGCLYFYTGIRATSAGYTLGGLWILALKVSISKWLPLHEAIKDYMKRPPEETRM</sequence>
<dbReference type="InterPro" id="IPR036034">
    <property type="entry name" value="PDZ_sf"/>
</dbReference>
<feature type="region of interest" description="Disordered" evidence="1">
    <location>
        <begin position="150"/>
        <end position="180"/>
    </location>
</feature>
<dbReference type="InterPro" id="IPR001849">
    <property type="entry name" value="PH_domain"/>
</dbReference>
<dbReference type="SMART" id="SM00233">
    <property type="entry name" value="PH"/>
    <property type="match status" value="1"/>
</dbReference>
<dbReference type="InterPro" id="IPR011993">
    <property type="entry name" value="PH-like_dom_sf"/>
</dbReference>
<dbReference type="AlphaFoldDB" id="A0A3B3QCT3"/>
<reference evidence="4" key="1">
    <citation type="submission" date="2025-08" db="UniProtKB">
        <authorList>
            <consortium name="Ensembl"/>
        </authorList>
    </citation>
    <scope>IDENTIFICATION</scope>
</reference>
<feature type="compositionally biased region" description="Low complexity" evidence="1">
    <location>
        <begin position="70"/>
        <end position="82"/>
    </location>
</feature>
<dbReference type="PANTHER" id="PTHR12752:SF2">
    <property type="entry name" value="PDZ AND PLECKSTRIN HOMOLOGY DOMAINS 1"/>
    <property type="match status" value="1"/>
</dbReference>
<feature type="compositionally biased region" description="Basic and acidic residues" evidence="1">
    <location>
        <begin position="52"/>
        <end position="64"/>
    </location>
</feature>
<dbReference type="PROSITE" id="PS50106">
    <property type="entry name" value="PDZ"/>
    <property type="match status" value="1"/>
</dbReference>
<dbReference type="Gene3D" id="2.30.29.30">
    <property type="entry name" value="Pleckstrin-homology domain (PH domain)/Phosphotyrosine-binding domain (PTB)"/>
    <property type="match status" value="1"/>
</dbReference>
<dbReference type="Pfam" id="PF00169">
    <property type="entry name" value="PH"/>
    <property type="match status" value="1"/>
</dbReference>
<dbReference type="STRING" id="1676925.ENSPKIP00000003216"/>
<dbReference type="SUPFAM" id="SSF50729">
    <property type="entry name" value="PH domain-like"/>
    <property type="match status" value="2"/>
</dbReference>
<dbReference type="Pfam" id="PF00595">
    <property type="entry name" value="PDZ"/>
    <property type="match status" value="1"/>
</dbReference>
<reference evidence="4" key="2">
    <citation type="submission" date="2025-09" db="UniProtKB">
        <authorList>
            <consortium name="Ensembl"/>
        </authorList>
    </citation>
    <scope>IDENTIFICATION</scope>
</reference>
<feature type="compositionally biased region" description="Polar residues" evidence="1">
    <location>
        <begin position="150"/>
        <end position="166"/>
    </location>
</feature>
<dbReference type="CDD" id="cd00136">
    <property type="entry name" value="PDZ_canonical"/>
    <property type="match status" value="1"/>
</dbReference>
<dbReference type="InterPro" id="IPR001478">
    <property type="entry name" value="PDZ"/>
</dbReference>
<name>A0A3B3QCT3_9TELE</name>
<evidence type="ECO:0000256" key="1">
    <source>
        <dbReference type="SAM" id="MobiDB-lite"/>
    </source>
</evidence>
<dbReference type="GeneTree" id="ENSGT00530000064469"/>
<feature type="compositionally biased region" description="Polar residues" evidence="1">
    <location>
        <begin position="207"/>
        <end position="222"/>
    </location>
</feature>
<proteinExistence type="predicted"/>
<feature type="domain" description="PH" evidence="2">
    <location>
        <begin position="369"/>
        <end position="471"/>
    </location>
</feature>
<dbReference type="Proteomes" id="UP000261540">
    <property type="component" value="Unplaced"/>
</dbReference>
<organism evidence="4 5">
    <name type="scientific">Paramormyrops kingsleyae</name>
    <dbReference type="NCBI Taxonomy" id="1676925"/>
    <lineage>
        <taxon>Eukaryota</taxon>
        <taxon>Metazoa</taxon>
        <taxon>Chordata</taxon>
        <taxon>Craniata</taxon>
        <taxon>Vertebrata</taxon>
        <taxon>Euteleostomi</taxon>
        <taxon>Actinopterygii</taxon>
        <taxon>Neopterygii</taxon>
        <taxon>Teleostei</taxon>
        <taxon>Osteoglossocephala</taxon>
        <taxon>Osteoglossomorpha</taxon>
        <taxon>Osteoglossiformes</taxon>
        <taxon>Mormyridae</taxon>
        <taxon>Paramormyrops</taxon>
    </lineage>
</organism>
<evidence type="ECO:0000313" key="4">
    <source>
        <dbReference type="Ensembl" id="ENSPKIP00000003216.1"/>
    </source>
</evidence>